<dbReference type="Gene3D" id="3.30.70.330">
    <property type="match status" value="1"/>
</dbReference>
<keyword evidence="1" id="KW-0694">RNA-binding</keyword>
<dbReference type="CDD" id="cd00590">
    <property type="entry name" value="RRM_SF"/>
    <property type="match status" value="1"/>
</dbReference>
<dbReference type="PROSITE" id="PS50102">
    <property type="entry name" value="RRM"/>
    <property type="match status" value="1"/>
</dbReference>
<proteinExistence type="predicted"/>
<feature type="region of interest" description="Disordered" evidence="2">
    <location>
        <begin position="219"/>
        <end position="250"/>
    </location>
</feature>
<feature type="domain" description="RRM" evidence="3">
    <location>
        <begin position="36"/>
        <end position="117"/>
    </location>
</feature>
<protein>
    <submittedName>
        <fullName evidence="4">THO complex subunit 4</fullName>
    </submittedName>
</protein>
<dbReference type="SUPFAM" id="SSF54928">
    <property type="entry name" value="RNA-binding domain, RBD"/>
    <property type="match status" value="1"/>
</dbReference>
<accession>S9TH10</accession>
<dbReference type="InterPro" id="IPR012677">
    <property type="entry name" value="Nucleotide-bd_a/b_plait_sf"/>
</dbReference>
<dbReference type="EMBL" id="ATMH01010522">
    <property type="protein sequence ID" value="EPY17357.1"/>
    <property type="molecule type" value="Genomic_DNA"/>
</dbReference>
<dbReference type="OrthoDB" id="439808at2759"/>
<organism evidence="4 5">
    <name type="scientific">Strigomonas culicis</name>
    <dbReference type="NCBI Taxonomy" id="28005"/>
    <lineage>
        <taxon>Eukaryota</taxon>
        <taxon>Discoba</taxon>
        <taxon>Euglenozoa</taxon>
        <taxon>Kinetoplastea</taxon>
        <taxon>Metakinetoplastina</taxon>
        <taxon>Trypanosomatida</taxon>
        <taxon>Trypanosomatidae</taxon>
        <taxon>Strigomonadinae</taxon>
        <taxon>Strigomonas</taxon>
    </lineage>
</organism>
<dbReference type="Proteomes" id="UP000015354">
    <property type="component" value="Unassembled WGS sequence"/>
</dbReference>
<evidence type="ECO:0000256" key="2">
    <source>
        <dbReference type="SAM" id="MobiDB-lite"/>
    </source>
</evidence>
<dbReference type="InterPro" id="IPR050441">
    <property type="entry name" value="RBM"/>
</dbReference>
<sequence>MASFTPLENPSDLKTLQENALQDGESPVGVVIDKNCRVYISNIPDSRIEQEGTTALRAEFEVFGPVETYQMFTERTGRFIGTALCTYRSPADARSAIQGMNDKEVDGAVLKVAPARDHGVVLLHSSRQGFLKRNDTDDGDKWSHDKYKLLAEGKEMEEVLGLGPRRDSYAGRGYGGRGGRGRGGRGRGGFEQYSERVEMQFEKYLKERDAELNRFLVDPTANTFQNEEMGDGNDADSAPTDGVLPPVLDA</sequence>
<dbReference type="SMART" id="SM00360">
    <property type="entry name" value="RRM"/>
    <property type="match status" value="1"/>
</dbReference>
<dbReference type="PANTHER" id="PTHR48034">
    <property type="entry name" value="TRANSFORMER-2 SEX-DETERMINING PROTEIN-RELATED"/>
    <property type="match status" value="1"/>
</dbReference>
<evidence type="ECO:0000259" key="3">
    <source>
        <dbReference type="PROSITE" id="PS50102"/>
    </source>
</evidence>
<dbReference type="AlphaFoldDB" id="S9TH10"/>
<evidence type="ECO:0000313" key="4">
    <source>
        <dbReference type="EMBL" id="EPY17357.1"/>
    </source>
</evidence>
<dbReference type="InterPro" id="IPR000504">
    <property type="entry name" value="RRM_dom"/>
</dbReference>
<comment type="caution">
    <text evidence="4">The sequence shown here is derived from an EMBL/GenBank/DDBJ whole genome shotgun (WGS) entry which is preliminary data.</text>
</comment>
<dbReference type="Pfam" id="PF00076">
    <property type="entry name" value="RRM_1"/>
    <property type="match status" value="1"/>
</dbReference>
<feature type="region of interest" description="Disordered" evidence="2">
    <location>
        <begin position="170"/>
        <end position="189"/>
    </location>
</feature>
<keyword evidence="5" id="KW-1185">Reference proteome</keyword>
<name>S9TH10_9TRYP</name>
<gene>
    <name evidence="4" type="ORF">STCU_10665</name>
</gene>
<reference evidence="4 5" key="1">
    <citation type="journal article" date="2013" name="PLoS ONE">
        <title>Predicting the Proteins of Angomonas deanei, Strigomonas culicis and Their Respective Endosymbionts Reveals New Aspects of the Trypanosomatidae Family.</title>
        <authorList>
            <person name="Motta M.C."/>
            <person name="Martins A.C."/>
            <person name="de Souza S.S."/>
            <person name="Catta-Preta C.M."/>
            <person name="Silva R."/>
            <person name="Klein C.C."/>
            <person name="de Almeida L.G."/>
            <person name="de Lima Cunha O."/>
            <person name="Ciapina L.P."/>
            <person name="Brocchi M."/>
            <person name="Colabardini A.C."/>
            <person name="de Araujo Lima B."/>
            <person name="Machado C.R."/>
            <person name="de Almeida Soares C.M."/>
            <person name="Probst C.M."/>
            <person name="de Menezes C.B."/>
            <person name="Thompson C.E."/>
            <person name="Bartholomeu D.C."/>
            <person name="Gradia D.F."/>
            <person name="Pavoni D.P."/>
            <person name="Grisard E.C."/>
            <person name="Fantinatti-Garboggini F."/>
            <person name="Marchini F.K."/>
            <person name="Rodrigues-Luiz G.F."/>
            <person name="Wagner G."/>
            <person name="Goldman G.H."/>
            <person name="Fietto J.L."/>
            <person name="Elias M.C."/>
            <person name="Goldman M.H."/>
            <person name="Sagot M.F."/>
            <person name="Pereira M."/>
            <person name="Stoco P.H."/>
            <person name="de Mendonca-Neto R.P."/>
            <person name="Teixeira S.M."/>
            <person name="Maciel T.E."/>
            <person name="de Oliveira Mendes T.A."/>
            <person name="Urmenyi T.P."/>
            <person name="de Souza W."/>
            <person name="Schenkman S."/>
            <person name="de Vasconcelos A.T."/>
        </authorList>
    </citation>
    <scope>NUCLEOTIDE SEQUENCE [LARGE SCALE GENOMIC DNA]</scope>
</reference>
<dbReference type="GO" id="GO:0003723">
    <property type="term" value="F:RNA binding"/>
    <property type="evidence" value="ECO:0007669"/>
    <property type="project" value="UniProtKB-UniRule"/>
</dbReference>
<evidence type="ECO:0000313" key="5">
    <source>
        <dbReference type="Proteomes" id="UP000015354"/>
    </source>
</evidence>
<evidence type="ECO:0000256" key="1">
    <source>
        <dbReference type="PROSITE-ProRule" id="PRU00176"/>
    </source>
</evidence>
<dbReference type="InterPro" id="IPR035979">
    <property type="entry name" value="RBD_domain_sf"/>
</dbReference>